<evidence type="ECO:0000256" key="3">
    <source>
        <dbReference type="SAM" id="MobiDB-lite"/>
    </source>
</evidence>
<dbReference type="AlphaFoldDB" id="A0A8H3TSG9"/>
<evidence type="ECO:0000313" key="6">
    <source>
        <dbReference type="Proteomes" id="UP000620104"/>
    </source>
</evidence>
<feature type="region of interest" description="Disordered" evidence="3">
    <location>
        <begin position="1"/>
        <end position="104"/>
    </location>
</feature>
<dbReference type="InterPro" id="IPR000504">
    <property type="entry name" value="RRM_dom"/>
</dbReference>
<gene>
    <name evidence="5" type="ORF">NliqN6_3013</name>
</gene>
<dbReference type="PANTHER" id="PTHR23236">
    <property type="entry name" value="EUKARYOTIC TRANSLATION INITIATION FACTOR 4B/4H"/>
    <property type="match status" value="1"/>
</dbReference>
<dbReference type="SMART" id="SM00360">
    <property type="entry name" value="RRM"/>
    <property type="match status" value="1"/>
</dbReference>
<dbReference type="PANTHER" id="PTHR23236:SF12">
    <property type="entry name" value="EUKARYOTIC INITIATION FACTOR 4B-RELATED"/>
    <property type="match status" value="1"/>
</dbReference>
<evidence type="ECO:0000256" key="1">
    <source>
        <dbReference type="ARBA" id="ARBA00022884"/>
    </source>
</evidence>
<protein>
    <recommendedName>
        <fullName evidence="4">RRM domain-containing protein</fullName>
    </recommendedName>
</protein>
<dbReference type="InterPro" id="IPR035979">
    <property type="entry name" value="RBD_domain_sf"/>
</dbReference>
<feature type="compositionally biased region" description="Low complexity" evidence="3">
    <location>
        <begin position="1"/>
        <end position="10"/>
    </location>
</feature>
<dbReference type="GO" id="GO:0005737">
    <property type="term" value="C:cytoplasm"/>
    <property type="evidence" value="ECO:0007669"/>
    <property type="project" value="TreeGrafter"/>
</dbReference>
<feature type="compositionally biased region" description="Basic and acidic residues" evidence="3">
    <location>
        <begin position="16"/>
        <end position="27"/>
    </location>
</feature>
<dbReference type="InterPro" id="IPR012677">
    <property type="entry name" value="Nucleotide-bd_a/b_plait_sf"/>
</dbReference>
<evidence type="ECO:0000256" key="2">
    <source>
        <dbReference type="PROSITE-ProRule" id="PRU00176"/>
    </source>
</evidence>
<sequence>MSEPATTNAPPAAPAPEKDERDSREPQVDFGNGEDERDPEEAALLAELERQERELREMQAMHDNIAGKTASTLAPGENAASGSGAAAMDTAQDGEGGESNEQEEVNARSVYVGNVDYGATPEELQEHFQVSGAINRITILCDKFTGHPKGYAYVEFAEPASVNNALTLNESAFRGRQLQVTPKRTNKPAFMLGRGRGRGRPYRGGYRGGGGGYRPYRARGRGRGRGHF</sequence>
<dbReference type="GO" id="GO:0008143">
    <property type="term" value="F:poly(A) binding"/>
    <property type="evidence" value="ECO:0007669"/>
    <property type="project" value="TreeGrafter"/>
</dbReference>
<keyword evidence="1 2" id="KW-0694">RNA-binding</keyword>
<accession>A0A8H3TSG9</accession>
<feature type="compositionally biased region" description="Acidic residues" evidence="3">
    <location>
        <begin position="95"/>
        <end position="104"/>
    </location>
</feature>
<name>A0A8H3TSG9_9TREE</name>
<evidence type="ECO:0000259" key="4">
    <source>
        <dbReference type="PROSITE" id="PS50102"/>
    </source>
</evidence>
<reference evidence="5" key="1">
    <citation type="submission" date="2020-07" db="EMBL/GenBank/DDBJ databases">
        <title>Draft Genome Sequence of a Deep-Sea Yeast, Naganishia (Cryptococcus) liquefaciens strain N6.</title>
        <authorList>
            <person name="Han Y.W."/>
            <person name="Kajitani R."/>
            <person name="Morimoto H."/>
            <person name="Parhat M."/>
            <person name="Tsubouchi H."/>
            <person name="Bakenova O."/>
            <person name="Ogata M."/>
            <person name="Argunhan B."/>
            <person name="Aoki R."/>
            <person name="Kajiwara S."/>
            <person name="Itoh T."/>
            <person name="Iwasaki H."/>
        </authorList>
    </citation>
    <scope>NUCLEOTIDE SEQUENCE</scope>
    <source>
        <strain evidence="5">N6</strain>
    </source>
</reference>
<dbReference type="EMBL" id="BLZA01000019">
    <property type="protein sequence ID" value="GHJ86611.1"/>
    <property type="molecule type" value="Genomic_DNA"/>
</dbReference>
<dbReference type="Pfam" id="PF00076">
    <property type="entry name" value="RRM_1"/>
    <property type="match status" value="1"/>
</dbReference>
<feature type="compositionally biased region" description="Acidic residues" evidence="3">
    <location>
        <begin position="32"/>
        <end position="41"/>
    </location>
</feature>
<dbReference type="CDD" id="cd12306">
    <property type="entry name" value="RRM_II_PABPs"/>
    <property type="match status" value="1"/>
</dbReference>
<dbReference type="PROSITE" id="PS50102">
    <property type="entry name" value="RRM"/>
    <property type="match status" value="1"/>
</dbReference>
<organism evidence="5 6">
    <name type="scientific">Naganishia liquefaciens</name>
    <dbReference type="NCBI Taxonomy" id="104408"/>
    <lineage>
        <taxon>Eukaryota</taxon>
        <taxon>Fungi</taxon>
        <taxon>Dikarya</taxon>
        <taxon>Basidiomycota</taxon>
        <taxon>Agaricomycotina</taxon>
        <taxon>Tremellomycetes</taxon>
        <taxon>Filobasidiales</taxon>
        <taxon>Filobasidiaceae</taxon>
        <taxon>Naganishia</taxon>
    </lineage>
</organism>
<keyword evidence="6" id="KW-1185">Reference proteome</keyword>
<feature type="domain" description="RRM" evidence="4">
    <location>
        <begin position="108"/>
        <end position="185"/>
    </location>
</feature>
<dbReference type="OrthoDB" id="4726at2759"/>
<feature type="compositionally biased region" description="Basic and acidic residues" evidence="3">
    <location>
        <begin position="47"/>
        <end position="60"/>
    </location>
</feature>
<evidence type="ECO:0000313" key="5">
    <source>
        <dbReference type="EMBL" id="GHJ86611.1"/>
    </source>
</evidence>
<proteinExistence type="predicted"/>
<dbReference type="Proteomes" id="UP000620104">
    <property type="component" value="Unassembled WGS sequence"/>
</dbReference>
<comment type="caution">
    <text evidence="5">The sequence shown here is derived from an EMBL/GenBank/DDBJ whole genome shotgun (WGS) entry which is preliminary data.</text>
</comment>
<dbReference type="Gene3D" id="3.30.70.330">
    <property type="match status" value="1"/>
</dbReference>
<dbReference type="SUPFAM" id="SSF54928">
    <property type="entry name" value="RNA-binding domain, RBD"/>
    <property type="match status" value="1"/>
</dbReference>
<feature type="region of interest" description="Disordered" evidence="3">
    <location>
        <begin position="187"/>
        <end position="228"/>
    </location>
</feature>
<feature type="compositionally biased region" description="Basic residues" evidence="3">
    <location>
        <begin position="216"/>
        <end position="228"/>
    </location>
</feature>